<protein>
    <submittedName>
        <fullName evidence="1">Aldose epimerase</fullName>
    </submittedName>
</protein>
<dbReference type="EMBL" id="LDSL01000066">
    <property type="protein sequence ID" value="KTT21734.1"/>
    <property type="molecule type" value="Genomic_DNA"/>
</dbReference>
<gene>
    <name evidence="1" type="ORF">NS331_11485</name>
</gene>
<evidence type="ECO:0000313" key="1">
    <source>
        <dbReference type="EMBL" id="KTT21734.1"/>
    </source>
</evidence>
<dbReference type="AlphaFoldDB" id="A0A147GVQ9"/>
<proteinExistence type="predicted"/>
<dbReference type="SUPFAM" id="SSF74650">
    <property type="entry name" value="Galactose mutarotase-like"/>
    <property type="match status" value="1"/>
</dbReference>
<dbReference type="CDD" id="cd09021">
    <property type="entry name" value="Aldose_epim_Ec_YphB"/>
    <property type="match status" value="1"/>
</dbReference>
<keyword evidence="2" id="KW-1185">Reference proteome</keyword>
<dbReference type="GO" id="GO:0016853">
    <property type="term" value="F:isomerase activity"/>
    <property type="evidence" value="ECO:0007669"/>
    <property type="project" value="InterPro"/>
</dbReference>
<dbReference type="InterPro" id="IPR014718">
    <property type="entry name" value="GH-type_carb-bd"/>
</dbReference>
<dbReference type="InterPro" id="IPR011013">
    <property type="entry name" value="Gal_mutarotase_sf_dom"/>
</dbReference>
<dbReference type="Proteomes" id="UP000072741">
    <property type="component" value="Unassembled WGS sequence"/>
</dbReference>
<dbReference type="GO" id="GO:0005975">
    <property type="term" value="P:carbohydrate metabolic process"/>
    <property type="evidence" value="ECO:0007669"/>
    <property type="project" value="InterPro"/>
</dbReference>
<name>A0A147GVQ9_9BURK</name>
<reference evidence="1 2" key="1">
    <citation type="journal article" date="2016" name="Front. Microbiol.">
        <title>Genomic Resource of Rice Seed Associated Bacteria.</title>
        <authorList>
            <person name="Midha S."/>
            <person name="Bansal K."/>
            <person name="Sharma S."/>
            <person name="Kumar N."/>
            <person name="Patil P.P."/>
            <person name="Chaudhry V."/>
            <person name="Patil P.B."/>
        </authorList>
    </citation>
    <scope>NUCLEOTIDE SEQUENCE [LARGE SCALE GENOMIC DNA]</scope>
    <source>
        <strain evidence="1 2">NS331</strain>
    </source>
</reference>
<organism evidence="1 2">
    <name type="scientific">Pseudacidovorax intermedius</name>
    <dbReference type="NCBI Taxonomy" id="433924"/>
    <lineage>
        <taxon>Bacteria</taxon>
        <taxon>Pseudomonadati</taxon>
        <taxon>Pseudomonadota</taxon>
        <taxon>Betaproteobacteria</taxon>
        <taxon>Burkholderiales</taxon>
        <taxon>Comamonadaceae</taxon>
        <taxon>Pseudacidovorax</taxon>
    </lineage>
</organism>
<dbReference type="InterPro" id="IPR008183">
    <property type="entry name" value="Aldose_1/G6P_1-epimerase"/>
</dbReference>
<dbReference type="Pfam" id="PF01263">
    <property type="entry name" value="Aldose_epim"/>
    <property type="match status" value="1"/>
</dbReference>
<dbReference type="PATRIC" id="fig|433924.3.peg.4313"/>
<sequence>MQDAGHDAVASALATDALGRHWLEHAGQRLAVVPSRGGAVAAWQWLPPQGAPLDLWRPWDGSDDLYRQASFAMVPWSNRIAQGGFEAAGRFHAMQPNRAGEPYPIHGDGWLQPWQLRQSAPGELEMTLWSDGFGGSPYRFFARQVLRLRAQGLDQWVEVRHEGDGPLPYGLGLHPWFVRTADTRIQAAVAGVWLSGSDPIPTARSSTLPADWCLPEGMPAHGSFIDNAFFGWDGLARVRWPSRGLQVQLRQLEPALRFDGHCLVYRPPQGEAFCLEPITHPIDAFHLPGQEGLRLLAPGESMRLAVAWDLLPDQA</sequence>
<evidence type="ECO:0000313" key="2">
    <source>
        <dbReference type="Proteomes" id="UP000072741"/>
    </source>
</evidence>
<comment type="caution">
    <text evidence="1">The sequence shown here is derived from an EMBL/GenBank/DDBJ whole genome shotgun (WGS) entry which is preliminary data.</text>
</comment>
<dbReference type="Gene3D" id="2.70.98.10">
    <property type="match status" value="1"/>
</dbReference>
<dbReference type="GO" id="GO:0030246">
    <property type="term" value="F:carbohydrate binding"/>
    <property type="evidence" value="ECO:0007669"/>
    <property type="project" value="InterPro"/>
</dbReference>
<accession>A0A147GVQ9</accession>